<dbReference type="HOGENOM" id="CLU_021802_2_3_1"/>
<dbReference type="EMBL" id="KN847494">
    <property type="protein sequence ID" value="KIW17333.1"/>
    <property type="molecule type" value="Genomic_DNA"/>
</dbReference>
<keyword evidence="3" id="KW-0378">Hydrolase</keyword>
<accession>A0A0D2BEB4</accession>
<evidence type="ECO:0000313" key="6">
    <source>
        <dbReference type="Proteomes" id="UP000053328"/>
    </source>
</evidence>
<dbReference type="InterPro" id="IPR002933">
    <property type="entry name" value="Peptidase_M20"/>
</dbReference>
<protein>
    <recommendedName>
        <fullName evidence="4">Peptidase M20 dimerisation domain-containing protein</fullName>
    </recommendedName>
</protein>
<dbReference type="PANTHER" id="PTHR43808">
    <property type="entry name" value="ACETYLORNITHINE DEACETYLASE"/>
    <property type="match status" value="1"/>
</dbReference>
<reference evidence="5 6" key="1">
    <citation type="submission" date="2015-01" db="EMBL/GenBank/DDBJ databases">
        <title>The Genome Sequence of Exophiala spinifera CBS89968.</title>
        <authorList>
            <consortium name="The Broad Institute Genomics Platform"/>
            <person name="Cuomo C."/>
            <person name="de Hoog S."/>
            <person name="Gorbushina A."/>
            <person name="Stielow B."/>
            <person name="Teixiera M."/>
            <person name="Abouelleil A."/>
            <person name="Chapman S.B."/>
            <person name="Priest M."/>
            <person name="Young S.K."/>
            <person name="Wortman J."/>
            <person name="Nusbaum C."/>
            <person name="Birren B."/>
        </authorList>
    </citation>
    <scope>NUCLEOTIDE SEQUENCE [LARGE SCALE GENOMIC DNA]</scope>
    <source>
        <strain evidence="5 6">CBS 89968</strain>
    </source>
</reference>
<organism evidence="5 6">
    <name type="scientific">Exophiala spinifera</name>
    <dbReference type="NCBI Taxonomy" id="91928"/>
    <lineage>
        <taxon>Eukaryota</taxon>
        <taxon>Fungi</taxon>
        <taxon>Dikarya</taxon>
        <taxon>Ascomycota</taxon>
        <taxon>Pezizomycotina</taxon>
        <taxon>Eurotiomycetes</taxon>
        <taxon>Chaetothyriomycetidae</taxon>
        <taxon>Chaetothyriales</taxon>
        <taxon>Herpotrichiellaceae</taxon>
        <taxon>Exophiala</taxon>
    </lineage>
</organism>
<feature type="domain" description="Peptidase M20 dimerisation" evidence="4">
    <location>
        <begin position="214"/>
        <end position="344"/>
    </location>
</feature>
<keyword evidence="6" id="KW-1185">Reference proteome</keyword>
<dbReference type="GO" id="GO:0016787">
    <property type="term" value="F:hydrolase activity"/>
    <property type="evidence" value="ECO:0007669"/>
    <property type="project" value="UniProtKB-KW"/>
</dbReference>
<dbReference type="RefSeq" id="XP_016237549.1">
    <property type="nucleotide sequence ID" value="XM_016378872.1"/>
</dbReference>
<evidence type="ECO:0000256" key="3">
    <source>
        <dbReference type="ARBA" id="ARBA00022801"/>
    </source>
</evidence>
<keyword evidence="2" id="KW-0479">Metal-binding</keyword>
<gene>
    <name evidence="5" type="ORF">PV08_04525</name>
</gene>
<dbReference type="InterPro" id="IPR011650">
    <property type="entry name" value="Peptidase_M20_dimer"/>
</dbReference>
<evidence type="ECO:0000256" key="1">
    <source>
        <dbReference type="ARBA" id="ARBA00006247"/>
    </source>
</evidence>
<dbReference type="STRING" id="91928.A0A0D2BEB4"/>
<name>A0A0D2BEB4_9EURO</name>
<dbReference type="VEuPathDB" id="FungiDB:PV08_04525"/>
<dbReference type="InterPro" id="IPR050072">
    <property type="entry name" value="Peptidase_M20A"/>
</dbReference>
<dbReference type="PANTHER" id="PTHR43808:SF32">
    <property type="entry name" value="ARGE_DAPE-RELATED DEACYLASE"/>
    <property type="match status" value="1"/>
</dbReference>
<evidence type="ECO:0000256" key="2">
    <source>
        <dbReference type="ARBA" id="ARBA00022723"/>
    </source>
</evidence>
<comment type="similarity">
    <text evidence="1">Belongs to the peptidase M20A family.</text>
</comment>
<dbReference type="SUPFAM" id="SSF53187">
    <property type="entry name" value="Zn-dependent exopeptidases"/>
    <property type="match status" value="1"/>
</dbReference>
<dbReference type="Pfam" id="PF07687">
    <property type="entry name" value="M20_dimer"/>
    <property type="match status" value="1"/>
</dbReference>
<dbReference type="AlphaFoldDB" id="A0A0D2BEB4"/>
<dbReference type="Proteomes" id="UP000053328">
    <property type="component" value="Unassembled WGS sequence"/>
</dbReference>
<dbReference type="InterPro" id="IPR036264">
    <property type="entry name" value="Bact_exopeptidase_dim_dom"/>
</dbReference>
<dbReference type="Pfam" id="PF01546">
    <property type="entry name" value="Peptidase_M20"/>
    <property type="match status" value="1"/>
</dbReference>
<sequence length="454" mass="49882">MKRKAFIDLIASEHEDHVALLERFVQAPSPNPPGDTLDAANVLKTYLERQGVAVRVLAPQGDAKPNLVAEFSCGDGDDGDDDERARRIDDNGRRVMMNGHIDVFPVDESRGAEWKHDRGPWSGYNDGKYIWGRGGVDMKAGTAASAIAFGYLYRHRQHLKLSRSSVALSLVSDEETGGTFGSRWLLEQDPDRERWKGDVMINAEPGGLRSIRFGEKGTLRMTFTVTTKGLHGAYTHISEGANRVASRLVNRLVKIEDDVTPDLDESIVEHMRRPEVRSVVDDIMGKGASENILRPTVNVGVMNGGIKVNMIPDRCLVEVDIRLPIGLTKEVVLSYIDRVLDDREFKDEEKGVNVEYAVQEAASNPSSYGAVSHEMVGMLARAAEDVTGKIPLAIPSLGATDAKFWRYHGVPAFVYGVGPDTMAAAVDERVSIDEFLSVIKVHAVAVWDYLGGGQ</sequence>
<dbReference type="Gene3D" id="3.30.70.360">
    <property type="match status" value="1"/>
</dbReference>
<proteinExistence type="inferred from homology"/>
<dbReference type="SUPFAM" id="SSF55031">
    <property type="entry name" value="Bacterial exopeptidase dimerisation domain"/>
    <property type="match status" value="1"/>
</dbReference>
<evidence type="ECO:0000259" key="4">
    <source>
        <dbReference type="Pfam" id="PF07687"/>
    </source>
</evidence>
<dbReference type="OrthoDB" id="10059875at2759"/>
<evidence type="ECO:0000313" key="5">
    <source>
        <dbReference type="EMBL" id="KIW17333.1"/>
    </source>
</evidence>
<dbReference type="GO" id="GO:0046872">
    <property type="term" value="F:metal ion binding"/>
    <property type="evidence" value="ECO:0007669"/>
    <property type="project" value="UniProtKB-KW"/>
</dbReference>
<dbReference type="Gene3D" id="3.40.630.10">
    <property type="entry name" value="Zn peptidases"/>
    <property type="match status" value="2"/>
</dbReference>
<dbReference type="GeneID" id="27331608"/>